<dbReference type="RefSeq" id="WP_256197373.1">
    <property type="nucleotide sequence ID" value="NZ_JANGCH010000002.1"/>
</dbReference>
<evidence type="ECO:0000313" key="3">
    <source>
        <dbReference type="EMBL" id="MCQ5121131.1"/>
    </source>
</evidence>
<evidence type="ECO:0000259" key="2">
    <source>
        <dbReference type="Pfam" id="PF03572"/>
    </source>
</evidence>
<dbReference type="Proteomes" id="UP001524435">
    <property type="component" value="Unassembled WGS sequence"/>
</dbReference>
<keyword evidence="4" id="KW-1185">Reference proteome</keyword>
<proteinExistence type="predicted"/>
<feature type="signal peptide" evidence="1">
    <location>
        <begin position="1"/>
        <end position="21"/>
    </location>
</feature>
<name>A0ABT1SIS6_9FIRM</name>
<protein>
    <submittedName>
        <fullName evidence="3">S41 family peptidase</fullName>
    </submittedName>
</protein>
<reference evidence="3 4" key="1">
    <citation type="submission" date="2022-06" db="EMBL/GenBank/DDBJ databases">
        <title>Isolation of gut microbiota from human fecal samples.</title>
        <authorList>
            <person name="Pamer E.G."/>
            <person name="Barat B."/>
            <person name="Waligurski E."/>
            <person name="Medina S."/>
            <person name="Paddock L."/>
            <person name="Mostad J."/>
        </authorList>
    </citation>
    <scope>NUCLEOTIDE SEQUENCE [LARGE SCALE GENOMIC DNA]</scope>
    <source>
        <strain evidence="3 4">DFI.6.1</strain>
    </source>
</reference>
<accession>A0ABT1SIS6</accession>
<feature type="chain" id="PRO_5045208640" evidence="1">
    <location>
        <begin position="22"/>
        <end position="401"/>
    </location>
</feature>
<keyword evidence="1" id="KW-0732">Signal</keyword>
<dbReference type="InterPro" id="IPR029045">
    <property type="entry name" value="ClpP/crotonase-like_dom_sf"/>
</dbReference>
<dbReference type="EMBL" id="JANGCH010000002">
    <property type="protein sequence ID" value="MCQ5121131.1"/>
    <property type="molecule type" value="Genomic_DNA"/>
</dbReference>
<sequence length="401" mass="45242">MKKIVKWIMMACLTLMCTACDDNGPLTYEQMLEDYDYLWTTIQENYAMMNVAQRMTGKNFLAVKDHYRNKITEDTTTQQFDSYVSLFLNEFEGIGKMEKLNAVSYKRLYEKLKDSASMTNSLNYLYDVINNGKSKSYYDFEEIELSDEDAEKNLITSVVEKDRIAYIKMSDMDQNSMKEDGKTLKKFFKEIKNYPVCVIDLRGVTSGVEQYWIENIVAPNISEKTSYETLALVKGGLAKEYMSTEYQLLEIRKLASLPALQLKDLEGMTDYVKSSKTIAPAAKKAIFKGDFYVMIDGSTADSAERFAMFCKQSGFATLVGDYSGGGSSLEPLLIKLPNSGMIIRMSADHHLNLDGASNAEYGTAPDIRIESENLYGAVMAKLRELYPAPVEENQDDTGGNA</sequence>
<gene>
    <name evidence="3" type="ORF">NE663_02495</name>
</gene>
<organism evidence="3 4">
    <name type="scientific">Massilicoli timonensis</name>
    <dbReference type="NCBI Taxonomy" id="2015901"/>
    <lineage>
        <taxon>Bacteria</taxon>
        <taxon>Bacillati</taxon>
        <taxon>Bacillota</taxon>
        <taxon>Erysipelotrichia</taxon>
        <taxon>Erysipelotrichales</taxon>
        <taxon>Erysipelotrichaceae</taxon>
        <taxon>Massilicoli</taxon>
    </lineage>
</organism>
<comment type="caution">
    <text evidence="3">The sequence shown here is derived from an EMBL/GenBank/DDBJ whole genome shotgun (WGS) entry which is preliminary data.</text>
</comment>
<evidence type="ECO:0000313" key="4">
    <source>
        <dbReference type="Proteomes" id="UP001524435"/>
    </source>
</evidence>
<dbReference type="Gene3D" id="3.90.226.10">
    <property type="entry name" value="2-enoyl-CoA Hydratase, Chain A, domain 1"/>
    <property type="match status" value="1"/>
</dbReference>
<dbReference type="InterPro" id="IPR005151">
    <property type="entry name" value="Tail-specific_protease"/>
</dbReference>
<feature type="domain" description="Tail specific protease" evidence="2">
    <location>
        <begin position="163"/>
        <end position="368"/>
    </location>
</feature>
<dbReference type="Pfam" id="PF03572">
    <property type="entry name" value="Peptidase_S41"/>
    <property type="match status" value="1"/>
</dbReference>
<dbReference type="Gene3D" id="3.30.750.44">
    <property type="match status" value="1"/>
</dbReference>
<evidence type="ECO:0000256" key="1">
    <source>
        <dbReference type="SAM" id="SignalP"/>
    </source>
</evidence>
<dbReference type="SUPFAM" id="SSF52096">
    <property type="entry name" value="ClpP/crotonase"/>
    <property type="match status" value="1"/>
</dbReference>